<feature type="region of interest" description="Disordered" evidence="1">
    <location>
        <begin position="257"/>
        <end position="280"/>
    </location>
</feature>
<dbReference type="AlphaFoldDB" id="A0A1H3N4N9"/>
<evidence type="ECO:0000313" key="2">
    <source>
        <dbReference type="EMBL" id="SDY83734.1"/>
    </source>
</evidence>
<dbReference type="Proteomes" id="UP000199286">
    <property type="component" value="Unassembled WGS sequence"/>
</dbReference>
<dbReference type="GO" id="GO:0016740">
    <property type="term" value="F:transferase activity"/>
    <property type="evidence" value="ECO:0007669"/>
    <property type="project" value="UniProtKB-KW"/>
</dbReference>
<dbReference type="OrthoDB" id="7629357at2"/>
<name>A0A1H3N4N9_9RHOB</name>
<sequence length="311" mass="33090">MSRALLDALALVEAAGTAAPDAPALPAAPLPSLMRRCADEVAAAPAPEPVRLLHHLACTGGTVIARALAVMPGVTLLSEIDPLSPLGLPARDETPPFRPHDLIFAGRVAVRPISDRQASAIFTAGLKVLQADMVAEGRHLVLRDHAHSRFCTDAAPAARPGVETLAAQVAPVRRAVTVRHPMDSFLSLQANGWMHFDPPTLDAYAARYHAFLDAHEGVTRLRYEDFAADPEAVLKRLCATLELPYRPGADARLALARVSGDSGRRGDRIAPRPPKPVPDTLAEAARDSAGYAALLARLGYDDGDREGDRHG</sequence>
<evidence type="ECO:0000313" key="3">
    <source>
        <dbReference type="Proteomes" id="UP000199286"/>
    </source>
</evidence>
<keyword evidence="3" id="KW-1185">Reference proteome</keyword>
<evidence type="ECO:0000256" key="1">
    <source>
        <dbReference type="SAM" id="MobiDB-lite"/>
    </source>
</evidence>
<dbReference type="RefSeq" id="WP_089885577.1">
    <property type="nucleotide sequence ID" value="NZ_FNPF01000020.1"/>
</dbReference>
<dbReference type="SUPFAM" id="SSF52540">
    <property type="entry name" value="P-loop containing nucleoside triphosphate hydrolases"/>
    <property type="match status" value="1"/>
</dbReference>
<keyword evidence="2" id="KW-0808">Transferase</keyword>
<dbReference type="Gene3D" id="3.40.50.300">
    <property type="entry name" value="P-loop containing nucleotide triphosphate hydrolases"/>
    <property type="match status" value="1"/>
</dbReference>
<dbReference type="STRING" id="321339.SAMN05444340_12024"/>
<dbReference type="InterPro" id="IPR027417">
    <property type="entry name" value="P-loop_NTPase"/>
</dbReference>
<protein>
    <submittedName>
        <fullName evidence="2">Sulfotransferase family protein</fullName>
    </submittedName>
</protein>
<gene>
    <name evidence="2" type="ORF">SAMN05444340_12024</name>
</gene>
<dbReference type="Pfam" id="PF13469">
    <property type="entry name" value="Sulfotransfer_3"/>
    <property type="match status" value="1"/>
</dbReference>
<proteinExistence type="predicted"/>
<reference evidence="2 3" key="1">
    <citation type="submission" date="2016-10" db="EMBL/GenBank/DDBJ databases">
        <authorList>
            <person name="de Groot N.N."/>
        </authorList>
    </citation>
    <scope>NUCLEOTIDE SEQUENCE [LARGE SCALE GENOMIC DNA]</scope>
    <source>
        <strain evidence="2 3">DSM 26880</strain>
    </source>
</reference>
<dbReference type="EMBL" id="FNPF01000020">
    <property type="protein sequence ID" value="SDY83734.1"/>
    <property type="molecule type" value="Genomic_DNA"/>
</dbReference>
<organism evidence="2 3">
    <name type="scientific">Citreimonas salinaria</name>
    <dbReference type="NCBI Taxonomy" id="321339"/>
    <lineage>
        <taxon>Bacteria</taxon>
        <taxon>Pseudomonadati</taxon>
        <taxon>Pseudomonadota</taxon>
        <taxon>Alphaproteobacteria</taxon>
        <taxon>Rhodobacterales</taxon>
        <taxon>Roseobacteraceae</taxon>
        <taxon>Citreimonas</taxon>
    </lineage>
</organism>
<accession>A0A1H3N4N9</accession>